<evidence type="ECO:0008006" key="5">
    <source>
        <dbReference type="Google" id="ProtNLM"/>
    </source>
</evidence>
<reference evidence="3" key="1">
    <citation type="submission" date="2023-07" db="EMBL/GenBank/DDBJ databases">
        <title>Sorghum-associated microbial communities from plants grown in Nebraska, USA.</title>
        <authorList>
            <person name="Schachtman D."/>
        </authorList>
    </citation>
    <scope>NUCLEOTIDE SEQUENCE</scope>
    <source>
        <strain evidence="3">DS3754</strain>
    </source>
</reference>
<name>A0AAW8D915_9BURK</name>
<keyword evidence="2" id="KW-0472">Membrane</keyword>
<dbReference type="Proteomes" id="UP001242045">
    <property type="component" value="Unassembled WGS sequence"/>
</dbReference>
<evidence type="ECO:0000313" key="4">
    <source>
        <dbReference type="Proteomes" id="UP001242045"/>
    </source>
</evidence>
<protein>
    <recommendedName>
        <fullName evidence="5">Flp family type IVb pilin</fullName>
    </recommendedName>
</protein>
<gene>
    <name evidence="3" type="ORF">J2W31_005719</name>
</gene>
<organism evidence="3 4">
    <name type="scientific">Variovorax boronicumulans</name>
    <dbReference type="NCBI Taxonomy" id="436515"/>
    <lineage>
        <taxon>Bacteria</taxon>
        <taxon>Pseudomonadati</taxon>
        <taxon>Pseudomonadota</taxon>
        <taxon>Betaproteobacteria</taxon>
        <taxon>Burkholderiales</taxon>
        <taxon>Comamonadaceae</taxon>
        <taxon>Variovorax</taxon>
    </lineage>
</organism>
<dbReference type="EMBL" id="JAUSRD010000019">
    <property type="protein sequence ID" value="MDP9896583.1"/>
    <property type="molecule type" value="Genomic_DNA"/>
</dbReference>
<comment type="caution">
    <text evidence="3">The sequence shown here is derived from an EMBL/GenBank/DDBJ whole genome shotgun (WGS) entry which is preliminary data.</text>
</comment>
<evidence type="ECO:0000256" key="2">
    <source>
        <dbReference type="SAM" id="Phobius"/>
    </source>
</evidence>
<keyword evidence="2" id="KW-1133">Transmembrane helix</keyword>
<accession>A0AAW8D915</accession>
<feature type="compositionally biased region" description="Basic residues" evidence="1">
    <location>
        <begin position="7"/>
        <end position="25"/>
    </location>
</feature>
<sequence length="78" mass="8807">MSATAMRPHRPRHPHRPRPSSRHAQRGQIITEYVIVAGILAVMLFATFPGADRSVVALLIKAFRDAWSTYSYTLSYPL</sequence>
<feature type="region of interest" description="Disordered" evidence="1">
    <location>
        <begin position="1"/>
        <end position="25"/>
    </location>
</feature>
<evidence type="ECO:0000256" key="1">
    <source>
        <dbReference type="SAM" id="MobiDB-lite"/>
    </source>
</evidence>
<dbReference type="RefSeq" id="WP_307686858.1">
    <property type="nucleotide sequence ID" value="NZ_JAUSRD010000019.1"/>
</dbReference>
<dbReference type="AlphaFoldDB" id="A0AAW8D915"/>
<feature type="transmembrane region" description="Helical" evidence="2">
    <location>
        <begin position="30"/>
        <end position="48"/>
    </location>
</feature>
<evidence type="ECO:0000313" key="3">
    <source>
        <dbReference type="EMBL" id="MDP9896583.1"/>
    </source>
</evidence>
<keyword evidence="2" id="KW-0812">Transmembrane</keyword>
<proteinExistence type="predicted"/>